<accession>A0A101LV16</accession>
<keyword evidence="1" id="KW-0496">Mitochondrion</keyword>
<dbReference type="EMBL" id="LKAM01000015">
    <property type="protein sequence ID" value="KUM45872.1"/>
    <property type="molecule type" value="Genomic_DNA"/>
</dbReference>
<protein>
    <submittedName>
        <fullName evidence="1">Uncharacterized protein</fullName>
    </submittedName>
</protein>
<name>A0A101LV16_PICGL</name>
<proteinExistence type="predicted"/>
<sequence>MTPNYIIFWAGESEGFKRIHVGDPKLPAMSLKGPSTIILFVVRGYEIPDMKCSGEGFNPSKKDSKGGNFL</sequence>
<gene>
    <name evidence="1" type="ORF">ABT39_MTgene2226</name>
</gene>
<geneLocation type="mitochondrion" evidence="1"/>
<reference evidence="1" key="1">
    <citation type="journal article" date="2015" name="Genome Biol. Evol.">
        <title>Organellar Genomes of White Spruce (Picea glauca): Assembly and Annotation.</title>
        <authorList>
            <person name="Jackman S.D."/>
            <person name="Warren R.L."/>
            <person name="Gibb E.A."/>
            <person name="Vandervalk B.P."/>
            <person name="Mohamadi H."/>
            <person name="Chu J."/>
            <person name="Raymond A."/>
            <person name="Pleasance S."/>
            <person name="Coope R."/>
            <person name="Wildung M.R."/>
            <person name="Ritland C.E."/>
            <person name="Bousquet J."/>
            <person name="Jones S.J."/>
            <person name="Bohlmann J."/>
            <person name="Birol I."/>
        </authorList>
    </citation>
    <scope>NUCLEOTIDE SEQUENCE [LARGE SCALE GENOMIC DNA]</scope>
    <source>
        <tissue evidence="1">Flushing bud</tissue>
    </source>
</reference>
<evidence type="ECO:0000313" key="1">
    <source>
        <dbReference type="EMBL" id="KUM45872.1"/>
    </source>
</evidence>
<dbReference type="AlphaFoldDB" id="A0A101LV16"/>
<comment type="caution">
    <text evidence="1">The sequence shown here is derived from an EMBL/GenBank/DDBJ whole genome shotgun (WGS) entry which is preliminary data.</text>
</comment>
<organism evidence="1">
    <name type="scientific">Picea glauca</name>
    <name type="common">White spruce</name>
    <name type="synonym">Pinus glauca</name>
    <dbReference type="NCBI Taxonomy" id="3330"/>
    <lineage>
        <taxon>Eukaryota</taxon>
        <taxon>Viridiplantae</taxon>
        <taxon>Streptophyta</taxon>
        <taxon>Embryophyta</taxon>
        <taxon>Tracheophyta</taxon>
        <taxon>Spermatophyta</taxon>
        <taxon>Pinopsida</taxon>
        <taxon>Pinidae</taxon>
        <taxon>Conifers I</taxon>
        <taxon>Pinales</taxon>
        <taxon>Pinaceae</taxon>
        <taxon>Picea</taxon>
    </lineage>
</organism>